<sequence>MTEFSLWIQCAVTLKKSELELNDIISRAVENQKILTLKTYLLSDYGEHILKVITASILKKYNRLDLMDISYAAAKELVINATKANLKRVMFREAGLDINRAEDYEKGMANFKGNLREDKIGSYKSLFKEFDLPVYATFYYTHDVLNIKIKNAFPLLPVEETRIRDKFKKAISFSNLIDFFMEYGDNTEGAGMGITMVGILLDQSGINKHAFSLYSSEKYQETVAKIEIPLSNDYISKRKMFQKESEELGLPKEELRKTFSYNYKLFQK</sequence>
<protein>
    <submittedName>
        <fullName evidence="1">Uncharacterized protein</fullName>
    </submittedName>
</protein>
<keyword evidence="2" id="KW-1185">Reference proteome</keyword>
<dbReference type="Proteomes" id="UP000297693">
    <property type="component" value="Unassembled WGS sequence"/>
</dbReference>
<reference evidence="1" key="1">
    <citation type="journal article" date="2019" name="PLoS Negl. Trop. Dis.">
        <title>Revisiting the worldwide diversity of Leptospira species in the environment.</title>
        <authorList>
            <person name="Vincent A.T."/>
            <person name="Schiettekatte O."/>
            <person name="Bourhy P."/>
            <person name="Veyrier F.J."/>
            <person name="Picardeau M."/>
        </authorList>
    </citation>
    <scope>NUCLEOTIDE SEQUENCE [LARGE SCALE GENOMIC DNA]</scope>
    <source>
        <strain evidence="1">201702476</strain>
    </source>
</reference>
<dbReference type="RefSeq" id="WP_135621988.1">
    <property type="nucleotide sequence ID" value="NZ_RQGD01000010.1"/>
</dbReference>
<comment type="caution">
    <text evidence="1">The sequence shown here is derived from an EMBL/GenBank/DDBJ whole genome shotgun (WGS) entry which is preliminary data.</text>
</comment>
<proteinExistence type="predicted"/>
<name>A0A4R9K9P9_9LEPT</name>
<gene>
    <name evidence="1" type="ORF">EHQ58_03385</name>
</gene>
<organism evidence="1 2">
    <name type="scientific">Leptospira ognonensis</name>
    <dbReference type="NCBI Taxonomy" id="2484945"/>
    <lineage>
        <taxon>Bacteria</taxon>
        <taxon>Pseudomonadati</taxon>
        <taxon>Spirochaetota</taxon>
        <taxon>Spirochaetia</taxon>
        <taxon>Leptospirales</taxon>
        <taxon>Leptospiraceae</taxon>
        <taxon>Leptospira</taxon>
    </lineage>
</organism>
<dbReference type="EMBL" id="RQGD01000010">
    <property type="protein sequence ID" value="TGL62256.1"/>
    <property type="molecule type" value="Genomic_DNA"/>
</dbReference>
<evidence type="ECO:0000313" key="1">
    <source>
        <dbReference type="EMBL" id="TGL62256.1"/>
    </source>
</evidence>
<evidence type="ECO:0000313" key="2">
    <source>
        <dbReference type="Proteomes" id="UP000297693"/>
    </source>
</evidence>
<accession>A0A4R9K9P9</accession>
<dbReference type="AlphaFoldDB" id="A0A4R9K9P9"/>
<dbReference type="OrthoDB" id="355331at2"/>